<sequence>MYRIILLLISAQLILTFNTLSQHKFYSKQDSLDYNHYSLILSKGYSFSVENGAVKRVLVDSSYLESDKYIPYDSALKIIRSIPKFSYSTHTPNKEFTSLNELEETNQYDSITQLSISGKSNTKLPLLKIIKCKNLKEIELVGTNIRKIPWMLNWKVFGLDSLKTIRVYNHAPGVKLKFAKNDNIEKFVFRDSPYSPAPHFYKLKNLIEVDLVQNDFAPDTKFNFEKFKKLDHLNLSKNSISIKNLAKDTVHSLGHLILSFNNLQSVDQEIGYFKDLTDLQLAENDIVSENIDLALGTLTNLEILSFYKNELDSIPPFIFNLNNLIELDLYYNEIEKLPSELGELTKLERLYIAHNKFYSIPESVGKLRSLKEFYIHHNRVSYLPQSIGNLEHITDFHIQNNYFQGFPEFVLNYRKLEDLDVSNNKIEKLPKEILQLENLKYLWMKGINFLATDKAEANDIKNTLESLQKKGVKVSIDLE</sequence>
<dbReference type="EMBL" id="CP129970">
    <property type="protein sequence ID" value="WMN06867.1"/>
    <property type="molecule type" value="Genomic_DNA"/>
</dbReference>
<dbReference type="Pfam" id="PF23598">
    <property type="entry name" value="LRR_14"/>
    <property type="match status" value="1"/>
</dbReference>
<dbReference type="InterPro" id="IPR003591">
    <property type="entry name" value="Leu-rich_rpt_typical-subtyp"/>
</dbReference>
<keyword evidence="5" id="KW-1185">Reference proteome</keyword>
<gene>
    <name evidence="4" type="ORF">QYS48_34050</name>
</gene>
<dbReference type="PANTHER" id="PTHR48051">
    <property type="match status" value="1"/>
</dbReference>
<dbReference type="Proteomes" id="UP001244443">
    <property type="component" value="Chromosome"/>
</dbReference>
<dbReference type="Gene3D" id="3.80.10.10">
    <property type="entry name" value="Ribonuclease Inhibitor"/>
    <property type="match status" value="3"/>
</dbReference>
<dbReference type="PANTHER" id="PTHR48051:SF54">
    <property type="entry name" value="LEUCINE-RICH REPEAT-CONTAINING PROTEIN"/>
    <property type="match status" value="1"/>
</dbReference>
<dbReference type="Pfam" id="PF00560">
    <property type="entry name" value="LRR_1"/>
    <property type="match status" value="1"/>
</dbReference>
<dbReference type="SMART" id="SM00369">
    <property type="entry name" value="LRR_TYP"/>
    <property type="match status" value="6"/>
</dbReference>
<dbReference type="InterPro" id="IPR055414">
    <property type="entry name" value="LRR_R13L4/SHOC2-like"/>
</dbReference>
<evidence type="ECO:0000313" key="4">
    <source>
        <dbReference type="EMBL" id="WMN06867.1"/>
    </source>
</evidence>
<evidence type="ECO:0000313" key="5">
    <source>
        <dbReference type="Proteomes" id="UP001244443"/>
    </source>
</evidence>
<keyword evidence="2" id="KW-0677">Repeat</keyword>
<feature type="domain" description="Disease resistance R13L4/SHOC-2-like LRR" evidence="3">
    <location>
        <begin position="279"/>
        <end position="376"/>
    </location>
</feature>
<protein>
    <submittedName>
        <fullName evidence="4">Leucine-rich repeat domain-containing protein</fullName>
    </submittedName>
</protein>
<dbReference type="GO" id="GO:0005737">
    <property type="term" value="C:cytoplasm"/>
    <property type="evidence" value="ECO:0007669"/>
    <property type="project" value="TreeGrafter"/>
</dbReference>
<name>A0AA51N5Y7_9BACT</name>
<dbReference type="PROSITE" id="PS51450">
    <property type="entry name" value="LRR"/>
    <property type="match status" value="2"/>
</dbReference>
<dbReference type="RefSeq" id="WP_308356837.1">
    <property type="nucleotide sequence ID" value="NZ_CP129970.2"/>
</dbReference>
<dbReference type="InterPro" id="IPR050216">
    <property type="entry name" value="LRR_domain-containing"/>
</dbReference>
<keyword evidence="1" id="KW-0433">Leucine-rich repeat</keyword>
<organism evidence="4 5">
    <name type="scientific">Marivirga arenosa</name>
    <dbReference type="NCBI Taxonomy" id="3059076"/>
    <lineage>
        <taxon>Bacteria</taxon>
        <taxon>Pseudomonadati</taxon>
        <taxon>Bacteroidota</taxon>
        <taxon>Cytophagia</taxon>
        <taxon>Cytophagales</taxon>
        <taxon>Marivirgaceae</taxon>
        <taxon>Marivirga</taxon>
    </lineage>
</organism>
<dbReference type="SUPFAM" id="SSF52047">
    <property type="entry name" value="RNI-like"/>
    <property type="match status" value="1"/>
</dbReference>
<dbReference type="AlphaFoldDB" id="A0AA51N5Y7"/>
<dbReference type="InterPro" id="IPR001611">
    <property type="entry name" value="Leu-rich_rpt"/>
</dbReference>
<dbReference type="InterPro" id="IPR032675">
    <property type="entry name" value="LRR_dom_sf"/>
</dbReference>
<reference evidence="4" key="1">
    <citation type="submission" date="2023-08" db="EMBL/GenBank/DDBJ databases">
        <title>Comparative genomics and taxonomic characterization of three novel marine species of genus Marivirga.</title>
        <authorList>
            <person name="Muhammad N."/>
            <person name="Kim S.-G."/>
        </authorList>
    </citation>
    <scope>NUCLEOTIDE SEQUENCE [LARGE SCALE GENOMIC DNA]</scope>
    <source>
        <strain evidence="4">ABR2-2</strain>
    </source>
</reference>
<evidence type="ECO:0000256" key="2">
    <source>
        <dbReference type="ARBA" id="ARBA00022737"/>
    </source>
</evidence>
<evidence type="ECO:0000256" key="1">
    <source>
        <dbReference type="ARBA" id="ARBA00022614"/>
    </source>
</evidence>
<dbReference type="SMART" id="SM00365">
    <property type="entry name" value="LRR_SD22"/>
    <property type="match status" value="7"/>
</dbReference>
<accession>A0AA51N5Y7</accession>
<evidence type="ECO:0000259" key="3">
    <source>
        <dbReference type="Pfam" id="PF23598"/>
    </source>
</evidence>
<proteinExistence type="predicted"/>